<comment type="cofactor">
    <cofactor evidence="1">
        <name>Zn(2+)</name>
        <dbReference type="ChEBI" id="CHEBI:29105"/>
    </cofactor>
</comment>
<keyword evidence="5" id="KW-0862">Zinc</keyword>
<gene>
    <name evidence="10" type="ORF">HCJ96_03565</name>
</gene>
<feature type="region of interest" description="Disordered" evidence="8">
    <location>
        <begin position="560"/>
        <end position="589"/>
    </location>
</feature>
<dbReference type="InterPro" id="IPR000834">
    <property type="entry name" value="Peptidase_M14"/>
</dbReference>
<dbReference type="SMART" id="SM00631">
    <property type="entry name" value="Zn_pept"/>
    <property type="match status" value="1"/>
</dbReference>
<keyword evidence="11" id="KW-1185">Reference proteome</keyword>
<organism evidence="10 11">
    <name type="scientific">Alteromonas ponticola</name>
    <dbReference type="NCBI Taxonomy" id="2720613"/>
    <lineage>
        <taxon>Bacteria</taxon>
        <taxon>Pseudomonadati</taxon>
        <taxon>Pseudomonadota</taxon>
        <taxon>Gammaproteobacteria</taxon>
        <taxon>Alteromonadales</taxon>
        <taxon>Alteromonadaceae</taxon>
        <taxon>Alteromonas/Salinimonas group</taxon>
        <taxon>Alteromonas</taxon>
    </lineage>
</organism>
<evidence type="ECO:0000256" key="5">
    <source>
        <dbReference type="ARBA" id="ARBA00022833"/>
    </source>
</evidence>
<dbReference type="PROSITE" id="PS52035">
    <property type="entry name" value="PEPTIDASE_M14"/>
    <property type="match status" value="1"/>
</dbReference>
<keyword evidence="4" id="KW-0378">Hydrolase</keyword>
<evidence type="ECO:0000256" key="6">
    <source>
        <dbReference type="ARBA" id="ARBA00023049"/>
    </source>
</evidence>
<proteinExistence type="inferred from homology"/>
<evidence type="ECO:0000256" key="7">
    <source>
        <dbReference type="PROSITE-ProRule" id="PRU01379"/>
    </source>
</evidence>
<dbReference type="Proteomes" id="UP000709336">
    <property type="component" value="Unassembled WGS sequence"/>
</dbReference>
<evidence type="ECO:0000256" key="1">
    <source>
        <dbReference type="ARBA" id="ARBA00001947"/>
    </source>
</evidence>
<dbReference type="SUPFAM" id="SSF53187">
    <property type="entry name" value="Zn-dependent exopeptidases"/>
    <property type="match status" value="1"/>
</dbReference>
<dbReference type="Gene3D" id="3.40.630.10">
    <property type="entry name" value="Zn peptidases"/>
    <property type="match status" value="1"/>
</dbReference>
<accession>A0ABX1R1H1</accession>
<evidence type="ECO:0000313" key="10">
    <source>
        <dbReference type="EMBL" id="NMH59098.1"/>
    </source>
</evidence>
<evidence type="ECO:0000256" key="4">
    <source>
        <dbReference type="ARBA" id="ARBA00022801"/>
    </source>
</evidence>
<name>A0ABX1R1H1_9ALTE</name>
<sequence length="625" mass="69100">MIGILIALASLSVPAQILTYTENESGADKIPLGYPVPLPVDSLTPVDGFRTYSSLSLRHQQLTEQSENIEQHQIGSTVEQRPIWAYLISDKNDVTLNGLSEGAALINGTIHAREWQSPEVLTSHMETLFERQNDNYIGQFLHENMRMVMIPVLNVDGFLQTQRYPSQVTSNAETPRDGRMRRKNMREVDTLLTTPNDNQKGIDLNRNNNPYWATSNNSSSDIDSLVYHGTAPASEPETKALQQAAKLAGEDRLRFYIDTHSFTQVYLTSQTTNQRRNQITTRLASIMRAVNDFKYTYSAASSGSGIGTTEEYFTNTYDIPSYTLELEPRNSAQDYGAIAGGHSGFILPNAEVARMRDEKDIALLVGLYAIAQVPYTTGIKIKNSETQSDEIVLEWRFNEGSGELVTITTGTLSPSTSYRLDIIFSKPMRWLKNGEVVDYSTISKAQDIELALLARSTAGESSWNIDSEKGEWLTEGYARYQTDTFSVPLELTSDFDWAELTYLALEVETNDFTGYKLDTNPATLADWGAGAWVNYEDTDGQTDTDSGGIDRSMRLIDDGSELYSAPTPEPAPEPSPPPPPPPAGDSGSGGSPLLLEIFILLGLALIRLGSHLSSVNHPNNNALFK</sequence>
<evidence type="ECO:0000256" key="8">
    <source>
        <dbReference type="SAM" id="MobiDB-lite"/>
    </source>
</evidence>
<dbReference type="PANTHER" id="PTHR11705">
    <property type="entry name" value="PROTEASE FAMILY M14 CARBOXYPEPTIDASE A,B"/>
    <property type="match status" value="1"/>
</dbReference>
<evidence type="ECO:0000259" key="9">
    <source>
        <dbReference type="PROSITE" id="PS52035"/>
    </source>
</evidence>
<feature type="domain" description="Peptidase M14" evidence="9">
    <location>
        <begin position="48"/>
        <end position="370"/>
    </location>
</feature>
<protein>
    <submittedName>
        <fullName evidence="10">Zinc carboxypeptidase</fullName>
    </submittedName>
</protein>
<evidence type="ECO:0000256" key="3">
    <source>
        <dbReference type="ARBA" id="ARBA00022670"/>
    </source>
</evidence>
<evidence type="ECO:0000313" key="11">
    <source>
        <dbReference type="Proteomes" id="UP000709336"/>
    </source>
</evidence>
<dbReference type="EMBL" id="JAATNW010000002">
    <property type="protein sequence ID" value="NMH59098.1"/>
    <property type="molecule type" value="Genomic_DNA"/>
</dbReference>
<feature type="compositionally biased region" description="Pro residues" evidence="8">
    <location>
        <begin position="567"/>
        <end position="583"/>
    </location>
</feature>
<keyword evidence="6" id="KW-0482">Metalloprotease</keyword>
<evidence type="ECO:0000256" key="2">
    <source>
        <dbReference type="ARBA" id="ARBA00005988"/>
    </source>
</evidence>
<comment type="caution">
    <text evidence="10">The sequence shown here is derived from an EMBL/GenBank/DDBJ whole genome shotgun (WGS) entry which is preliminary data.</text>
</comment>
<reference evidence="10 11" key="1">
    <citation type="submission" date="2020-03" db="EMBL/GenBank/DDBJ databases">
        <title>Alteromonas ponticola sp. nov., isolated from seawater.</title>
        <authorList>
            <person name="Yoon J.-H."/>
            <person name="Kim Y.-O."/>
        </authorList>
    </citation>
    <scope>NUCLEOTIDE SEQUENCE [LARGE SCALE GENOMIC DNA]</scope>
    <source>
        <strain evidence="10 11">MYP5</strain>
    </source>
</reference>
<comment type="similarity">
    <text evidence="2 7">Belongs to the peptidase M14 family.</text>
</comment>
<feature type="active site" description="Proton donor/acceptor" evidence="7">
    <location>
        <position position="325"/>
    </location>
</feature>
<dbReference type="Pfam" id="PF00246">
    <property type="entry name" value="Peptidase_M14"/>
    <property type="match status" value="1"/>
</dbReference>
<feature type="region of interest" description="Disordered" evidence="8">
    <location>
        <begin position="166"/>
        <end position="209"/>
    </location>
</feature>
<keyword evidence="3" id="KW-0645">Protease</keyword>
<dbReference type="GO" id="GO:0004180">
    <property type="term" value="F:carboxypeptidase activity"/>
    <property type="evidence" value="ECO:0007669"/>
    <property type="project" value="UniProtKB-KW"/>
</dbReference>
<dbReference type="PANTHER" id="PTHR11705:SF143">
    <property type="entry name" value="SLL0236 PROTEIN"/>
    <property type="match status" value="1"/>
</dbReference>
<feature type="compositionally biased region" description="Polar residues" evidence="8">
    <location>
        <begin position="191"/>
        <end position="209"/>
    </location>
</feature>
<dbReference type="RefSeq" id="WP_169209672.1">
    <property type="nucleotide sequence ID" value="NZ_JAATNW010000002.1"/>
</dbReference>
<keyword evidence="10" id="KW-0121">Carboxypeptidase</keyword>